<keyword evidence="1" id="KW-0472">Membrane</keyword>
<feature type="transmembrane region" description="Helical" evidence="1">
    <location>
        <begin position="286"/>
        <end position="304"/>
    </location>
</feature>
<dbReference type="Proteomes" id="UP000078560">
    <property type="component" value="Unassembled WGS sequence"/>
</dbReference>
<dbReference type="Pfam" id="PF05795">
    <property type="entry name" value="Plasmodium_Vir"/>
    <property type="match status" value="1"/>
</dbReference>
<proteinExistence type="predicted"/>
<dbReference type="InterPro" id="IPR008780">
    <property type="entry name" value="Plasmodium_Vir"/>
</dbReference>
<keyword evidence="1" id="KW-1133">Transmembrane helix</keyword>
<reference evidence="3" key="1">
    <citation type="submission" date="2016-05" db="EMBL/GenBank/DDBJ databases">
        <authorList>
            <person name="Naeem Raeece"/>
        </authorList>
    </citation>
    <scope>NUCLEOTIDE SEQUENCE [LARGE SCALE GENOMIC DNA]</scope>
</reference>
<accession>A0A1A8VT76</accession>
<evidence type="ECO:0000313" key="2">
    <source>
        <dbReference type="EMBL" id="SBS82019.1"/>
    </source>
</evidence>
<organism evidence="2 3">
    <name type="scientific">Plasmodium ovale curtisi</name>
    <dbReference type="NCBI Taxonomy" id="864141"/>
    <lineage>
        <taxon>Eukaryota</taxon>
        <taxon>Sar</taxon>
        <taxon>Alveolata</taxon>
        <taxon>Apicomplexa</taxon>
        <taxon>Aconoidasida</taxon>
        <taxon>Haemosporida</taxon>
        <taxon>Plasmodiidae</taxon>
        <taxon>Plasmodium</taxon>
        <taxon>Plasmodium (Plasmodium)</taxon>
    </lineage>
</organism>
<dbReference type="EMBL" id="FLQU01000196">
    <property type="protein sequence ID" value="SBS82019.1"/>
    <property type="molecule type" value="Genomic_DNA"/>
</dbReference>
<evidence type="ECO:0000256" key="1">
    <source>
        <dbReference type="SAM" id="Phobius"/>
    </source>
</evidence>
<dbReference type="AlphaFoldDB" id="A0A1A8VT76"/>
<evidence type="ECO:0000313" key="3">
    <source>
        <dbReference type="Proteomes" id="UP000078560"/>
    </source>
</evidence>
<keyword evidence="1" id="KW-0812">Transmembrane</keyword>
<protein>
    <submittedName>
        <fullName evidence="2">PIR Superfamily Protein</fullName>
    </submittedName>
</protein>
<name>A0A1A8VT76_PLAOA</name>
<gene>
    <name evidence="2" type="ORF">POVCU2_0013390</name>
</gene>
<sequence length="361" mass="42465">MGTNIADPFFKDWNIKYPFLNDLPLYLKYNMFYSYYVTEIRAHSLCDSNMKQDSPNASEILSLCKKINSILQAISSINTNNLDNVSTYCKYLSYLLYYELNKFKADDYEIKKLYDSLESIKIIYNLNNENCSLVNFKIDSKIFNNKKELYFHSEILKFIKIKNNTLYHNEKEAYKEYLNECVRFYNKIRSDDICNNIEFYGKELNEFVDIFNATIKILLQQKLIETMEDIRPPELSLCSPKIAGFKPEKSQDRMLLVSKPMDSDVSYSSSTNPIVDHNSSNRGKTIGISFSIFFGISLLSLLLYKFTNLKSYLFHGKIKNKKILNEIEDENQEWLLQNSEIQNVDLHNPMYCMQYQSIENT</sequence>